<proteinExistence type="predicted"/>
<dbReference type="InterPro" id="IPR022024">
    <property type="entry name" value="DUF3602"/>
</dbReference>
<feature type="compositionally biased region" description="Basic and acidic residues" evidence="1">
    <location>
        <begin position="140"/>
        <end position="170"/>
    </location>
</feature>
<dbReference type="OrthoDB" id="3063476at2759"/>
<dbReference type="EMBL" id="FJUY01000005">
    <property type="protein sequence ID" value="CZT18144.1"/>
    <property type="molecule type" value="Genomic_DNA"/>
</dbReference>
<dbReference type="PANTHER" id="PTHR34693:SF1">
    <property type="entry name" value="PROTEIN PAR32"/>
    <property type="match status" value="1"/>
</dbReference>
<accession>A0A2D3V6I9</accession>
<reference evidence="2 3" key="1">
    <citation type="submission" date="2016-03" db="EMBL/GenBank/DDBJ databases">
        <authorList>
            <person name="Ploux O."/>
        </authorList>
    </citation>
    <scope>NUCLEOTIDE SEQUENCE [LARGE SCALE GENOMIC DNA]</scope>
    <source>
        <strain evidence="2 3">URUG2</strain>
    </source>
</reference>
<protein>
    <submittedName>
        <fullName evidence="2">Uncharacterized protein</fullName>
    </submittedName>
</protein>
<dbReference type="PANTHER" id="PTHR34693">
    <property type="entry name" value="PROTEIN PAR32"/>
    <property type="match status" value="1"/>
</dbReference>
<organism evidence="2 3">
    <name type="scientific">Ramularia collo-cygni</name>
    <dbReference type="NCBI Taxonomy" id="112498"/>
    <lineage>
        <taxon>Eukaryota</taxon>
        <taxon>Fungi</taxon>
        <taxon>Dikarya</taxon>
        <taxon>Ascomycota</taxon>
        <taxon>Pezizomycotina</taxon>
        <taxon>Dothideomycetes</taxon>
        <taxon>Dothideomycetidae</taxon>
        <taxon>Mycosphaerellales</taxon>
        <taxon>Mycosphaerellaceae</taxon>
        <taxon>Ramularia</taxon>
    </lineage>
</organism>
<feature type="compositionally biased region" description="Basic and acidic residues" evidence="1">
    <location>
        <begin position="121"/>
        <end position="133"/>
    </location>
</feature>
<dbReference type="InterPro" id="IPR053203">
    <property type="entry name" value="Cisplatin_resist-associated"/>
</dbReference>
<dbReference type="AlphaFoldDB" id="A0A2D3V6I9"/>
<keyword evidence="3" id="KW-1185">Reference proteome</keyword>
<evidence type="ECO:0000256" key="1">
    <source>
        <dbReference type="SAM" id="MobiDB-lite"/>
    </source>
</evidence>
<dbReference type="Proteomes" id="UP000225277">
    <property type="component" value="Unassembled WGS sequence"/>
</dbReference>
<sequence length="170" mass="17777">MAAEGTARPSVTQTRSHAGRGGMGNVSLQGREVTDVKDLSTPHIRANTFTTGRGGAGNMSKSDPSNPAATRAAQDVDTPAHHNKSMQGTYHWGRGGEGNMMSVGGGGGGDKAQDSGLTRVKSREEKKSNERTSRSGSFKEVMDKGREMLGLGGKKERAAASERAGENAFD</sequence>
<dbReference type="Pfam" id="PF12223">
    <property type="entry name" value="DUF3602"/>
    <property type="match status" value="1"/>
</dbReference>
<evidence type="ECO:0000313" key="3">
    <source>
        <dbReference type="Proteomes" id="UP000225277"/>
    </source>
</evidence>
<dbReference type="RefSeq" id="XP_023625034.1">
    <property type="nucleotide sequence ID" value="XM_023769266.1"/>
</dbReference>
<dbReference type="GeneID" id="35599169"/>
<gene>
    <name evidence="2" type="ORF">RCC_03984</name>
</gene>
<name>A0A2D3V6I9_9PEZI</name>
<feature type="compositionally biased region" description="Polar residues" evidence="1">
    <location>
        <begin position="59"/>
        <end position="68"/>
    </location>
</feature>
<feature type="region of interest" description="Disordered" evidence="1">
    <location>
        <begin position="1"/>
        <end position="170"/>
    </location>
</feature>
<feature type="compositionally biased region" description="Gly residues" evidence="1">
    <location>
        <begin position="93"/>
        <end position="110"/>
    </location>
</feature>
<evidence type="ECO:0000313" key="2">
    <source>
        <dbReference type="EMBL" id="CZT18144.1"/>
    </source>
</evidence>